<evidence type="ECO:0000256" key="1">
    <source>
        <dbReference type="SAM" id="MobiDB-lite"/>
    </source>
</evidence>
<accession>A0ABQ1PW55</accession>
<dbReference type="RefSeq" id="WP_088269958.1">
    <property type="nucleotide sequence ID" value="NZ_BMKI01000021.1"/>
</dbReference>
<organism evidence="2 3">
    <name type="scientific">Enterococcus wangshanyuanii</name>
    <dbReference type="NCBI Taxonomy" id="2005703"/>
    <lineage>
        <taxon>Bacteria</taxon>
        <taxon>Bacillati</taxon>
        <taxon>Bacillota</taxon>
        <taxon>Bacilli</taxon>
        <taxon>Lactobacillales</taxon>
        <taxon>Enterococcaceae</taxon>
        <taxon>Enterococcus</taxon>
    </lineage>
</organism>
<dbReference type="Proteomes" id="UP000630615">
    <property type="component" value="Unassembled WGS sequence"/>
</dbReference>
<name>A0ABQ1PW55_9ENTE</name>
<sequence length="299" mass="32599">MKKTSTNNLEYLDISPMINMLQIPSTPFLSWLLGAGKTEAAKSTEIKWRESELNGDDSSGQLEGGEYPDAESGRVWFNNFTEIFRKSTSVSGTLDAINVDGVGNELTNQVSQRAMEMKLDLNRQLLTGVKADENGTTGRRTNGVINLINPANVIDTASATAVTRKDVDKMFKVMYDKGYMGEKLCLVSTDMMDLMTDEVDGKSTKVAQFGDTVQFGLRLGSITSNYGSGIALLEPALPNGTMIALDTNYVKLRPLREWSAEELAKTTDSKRIGIVGEYTIEYTASNSGAILKLATVTEG</sequence>
<proteinExistence type="predicted"/>
<reference evidence="3" key="1">
    <citation type="journal article" date="2019" name="Int. J. Syst. Evol. Microbiol.">
        <title>The Global Catalogue of Microorganisms (GCM) 10K type strain sequencing project: providing services to taxonomists for standard genome sequencing and annotation.</title>
        <authorList>
            <consortium name="The Broad Institute Genomics Platform"/>
            <consortium name="The Broad Institute Genome Sequencing Center for Infectious Disease"/>
            <person name="Wu L."/>
            <person name="Ma J."/>
        </authorList>
    </citation>
    <scope>NUCLEOTIDE SEQUENCE [LARGE SCALE GENOMIC DNA]</scope>
    <source>
        <strain evidence="3">CGMCC 1.15942</strain>
    </source>
</reference>
<evidence type="ECO:0000313" key="3">
    <source>
        <dbReference type="Proteomes" id="UP000630615"/>
    </source>
</evidence>
<keyword evidence="3" id="KW-1185">Reference proteome</keyword>
<protein>
    <submittedName>
        <fullName evidence="2">Uncharacterized protein</fullName>
    </submittedName>
</protein>
<feature type="region of interest" description="Disordered" evidence="1">
    <location>
        <begin position="46"/>
        <end position="68"/>
    </location>
</feature>
<comment type="caution">
    <text evidence="2">The sequence shown here is derived from an EMBL/GenBank/DDBJ whole genome shotgun (WGS) entry which is preliminary data.</text>
</comment>
<dbReference type="Pfam" id="PF17236">
    <property type="entry name" value="SU10_MCP"/>
    <property type="match status" value="1"/>
</dbReference>
<evidence type="ECO:0000313" key="2">
    <source>
        <dbReference type="EMBL" id="GGD05187.1"/>
    </source>
</evidence>
<dbReference type="InterPro" id="IPR035198">
    <property type="entry name" value="SU10_MCP"/>
</dbReference>
<gene>
    <name evidence="2" type="ORF">GCM10011573_38360</name>
</gene>
<dbReference type="EMBL" id="BMKI01000021">
    <property type="protein sequence ID" value="GGD05187.1"/>
    <property type="molecule type" value="Genomic_DNA"/>
</dbReference>